<dbReference type="Gramene" id="AUR62042715-RA">
    <property type="protein sequence ID" value="AUR62042715-RA:cds"/>
    <property type="gene ID" value="AUR62042715"/>
</dbReference>
<organism evidence="7 8">
    <name type="scientific">Chenopodium quinoa</name>
    <name type="common">Quinoa</name>
    <dbReference type="NCBI Taxonomy" id="63459"/>
    <lineage>
        <taxon>Eukaryota</taxon>
        <taxon>Viridiplantae</taxon>
        <taxon>Streptophyta</taxon>
        <taxon>Embryophyta</taxon>
        <taxon>Tracheophyta</taxon>
        <taxon>Spermatophyta</taxon>
        <taxon>Magnoliopsida</taxon>
        <taxon>eudicotyledons</taxon>
        <taxon>Gunneridae</taxon>
        <taxon>Pentapetalae</taxon>
        <taxon>Caryophyllales</taxon>
        <taxon>Chenopodiaceae</taxon>
        <taxon>Chenopodioideae</taxon>
        <taxon>Atripliceae</taxon>
        <taxon>Chenopodium</taxon>
    </lineage>
</organism>
<evidence type="ECO:0000256" key="3">
    <source>
        <dbReference type="ARBA" id="ARBA00022833"/>
    </source>
</evidence>
<dbReference type="PROSITE" id="PS51999">
    <property type="entry name" value="ZF_GRF"/>
    <property type="match status" value="1"/>
</dbReference>
<keyword evidence="1" id="KW-0479">Metal-binding</keyword>
<sequence>MATSHGSVGSGSRSRSRGNSSPIQVYCNHDKVAPLRTVRHDGPTKGKRFYGCSYWPEQRTCGFFKWYDIVDDVKVLQHRVLDKEFRISELEDEIE</sequence>
<feature type="region of interest" description="Disordered" evidence="5">
    <location>
        <begin position="1"/>
        <end position="23"/>
    </location>
</feature>
<evidence type="ECO:0000256" key="4">
    <source>
        <dbReference type="PROSITE-ProRule" id="PRU01343"/>
    </source>
</evidence>
<keyword evidence="3" id="KW-0862">Zinc</keyword>
<evidence type="ECO:0000256" key="5">
    <source>
        <dbReference type="SAM" id="MobiDB-lite"/>
    </source>
</evidence>
<evidence type="ECO:0000256" key="2">
    <source>
        <dbReference type="ARBA" id="ARBA00022771"/>
    </source>
</evidence>
<evidence type="ECO:0000313" key="8">
    <source>
        <dbReference type="Proteomes" id="UP000596660"/>
    </source>
</evidence>
<proteinExistence type="predicted"/>
<feature type="domain" description="GRF-type" evidence="6">
    <location>
        <begin position="27"/>
        <end position="70"/>
    </location>
</feature>
<reference evidence="7" key="2">
    <citation type="submission" date="2021-03" db="UniProtKB">
        <authorList>
            <consortium name="EnsemblPlants"/>
        </authorList>
    </citation>
    <scope>IDENTIFICATION</scope>
</reference>
<dbReference type="Pfam" id="PF06839">
    <property type="entry name" value="Zn_ribbon_GRF"/>
    <property type="match status" value="1"/>
</dbReference>
<dbReference type="InterPro" id="IPR010666">
    <property type="entry name" value="Znf_GRF"/>
</dbReference>
<keyword evidence="8" id="KW-1185">Reference proteome</keyword>
<reference evidence="7" key="1">
    <citation type="journal article" date="2017" name="Nature">
        <title>The genome of Chenopodium quinoa.</title>
        <authorList>
            <person name="Jarvis D.E."/>
            <person name="Ho Y.S."/>
            <person name="Lightfoot D.J."/>
            <person name="Schmoeckel S.M."/>
            <person name="Li B."/>
            <person name="Borm T.J.A."/>
            <person name="Ohyanagi H."/>
            <person name="Mineta K."/>
            <person name="Michell C.T."/>
            <person name="Saber N."/>
            <person name="Kharbatia N.M."/>
            <person name="Rupper R.R."/>
            <person name="Sharp A.R."/>
            <person name="Dally N."/>
            <person name="Boughton B.A."/>
            <person name="Woo Y.H."/>
            <person name="Gao G."/>
            <person name="Schijlen E.G.W.M."/>
            <person name="Guo X."/>
            <person name="Momin A.A."/>
            <person name="Negrao S."/>
            <person name="Al-Babili S."/>
            <person name="Gehring C."/>
            <person name="Roessner U."/>
            <person name="Jung C."/>
            <person name="Murphy K."/>
            <person name="Arold S.T."/>
            <person name="Gojobori T."/>
            <person name="van der Linden C.G."/>
            <person name="van Loo E.N."/>
            <person name="Jellen E.N."/>
            <person name="Maughan P.J."/>
            <person name="Tester M."/>
        </authorList>
    </citation>
    <scope>NUCLEOTIDE SEQUENCE [LARGE SCALE GENOMIC DNA]</scope>
    <source>
        <strain evidence="7">cv. PI 614886</strain>
    </source>
</reference>
<evidence type="ECO:0000259" key="6">
    <source>
        <dbReference type="PROSITE" id="PS51999"/>
    </source>
</evidence>
<evidence type="ECO:0000313" key="7">
    <source>
        <dbReference type="EnsemblPlants" id="AUR62042715-RA:cds"/>
    </source>
</evidence>
<accession>A0A803N9T1</accession>
<protein>
    <recommendedName>
        <fullName evidence="6">GRF-type domain-containing protein</fullName>
    </recommendedName>
</protein>
<dbReference type="Proteomes" id="UP000596660">
    <property type="component" value="Unplaced"/>
</dbReference>
<dbReference type="EnsemblPlants" id="AUR62042715-RA">
    <property type="protein sequence ID" value="AUR62042715-RA:cds"/>
    <property type="gene ID" value="AUR62042715"/>
</dbReference>
<dbReference type="AlphaFoldDB" id="A0A803N9T1"/>
<feature type="compositionally biased region" description="Low complexity" evidence="5">
    <location>
        <begin position="1"/>
        <end position="21"/>
    </location>
</feature>
<keyword evidence="2 4" id="KW-0863">Zinc-finger</keyword>
<name>A0A803N9T1_CHEQI</name>
<evidence type="ECO:0000256" key="1">
    <source>
        <dbReference type="ARBA" id="ARBA00022723"/>
    </source>
</evidence>
<dbReference type="GO" id="GO:0008270">
    <property type="term" value="F:zinc ion binding"/>
    <property type="evidence" value="ECO:0007669"/>
    <property type="project" value="UniProtKB-KW"/>
</dbReference>